<feature type="domain" description="Peptidase S9 prolyl oligopeptidase catalytic" evidence="2">
    <location>
        <begin position="211"/>
        <end position="384"/>
    </location>
</feature>
<evidence type="ECO:0000259" key="2">
    <source>
        <dbReference type="Pfam" id="PF00326"/>
    </source>
</evidence>
<gene>
    <name evidence="3" type="ORF">METZ01_LOCUS300354</name>
</gene>
<evidence type="ECO:0000313" key="3">
    <source>
        <dbReference type="EMBL" id="SVC47500.1"/>
    </source>
</evidence>
<protein>
    <recommendedName>
        <fullName evidence="2">Peptidase S9 prolyl oligopeptidase catalytic domain-containing protein</fullName>
    </recommendedName>
</protein>
<feature type="non-terminal residue" evidence="3">
    <location>
        <position position="384"/>
    </location>
</feature>
<dbReference type="GO" id="GO:0006508">
    <property type="term" value="P:proteolysis"/>
    <property type="evidence" value="ECO:0007669"/>
    <property type="project" value="InterPro"/>
</dbReference>
<sequence>HPAPYGWLENLAWPVDEKSVAFTVAFDGYPAEIYIYNNEKDPYLYKVNRPDNIHISNNLYWRGNTNELCFLAEEKARRRVYSFRNLKQESKPIIKTITPGDVVVNSFSFNRNGNTMVASITKPDRQADIYTVSSSGGYKRLTNINPQIDNWKKPNISLVSWAGANGDLVEGILELPPDYNNDNPLPLVVIIHGGPTSAALYQFRYWIYGRTLLSSKGYATLSPNYRGSTGYGDKFMVDLIGNENDIDVEDILAGVDAMIEKGIADPKRLGVMGWSNGGFLTNCIITADNRFKAASSGAGVIDQVMQWGIEDTPGHVINYMTGLPWNVPKEYSLGSPLYSLNKVTTPTLIHVGEYDERVPVQHSIVLHRALNVYLGIDTELVIYP</sequence>
<dbReference type="InterPro" id="IPR029058">
    <property type="entry name" value="AB_hydrolase_fold"/>
</dbReference>
<proteinExistence type="predicted"/>
<dbReference type="PANTHER" id="PTHR42776:SF27">
    <property type="entry name" value="DIPEPTIDYL PEPTIDASE FAMILY MEMBER 6"/>
    <property type="match status" value="1"/>
</dbReference>
<dbReference type="SUPFAM" id="SSF53474">
    <property type="entry name" value="alpha/beta-Hydrolases"/>
    <property type="match status" value="1"/>
</dbReference>
<reference evidence="3" key="1">
    <citation type="submission" date="2018-05" db="EMBL/GenBank/DDBJ databases">
        <authorList>
            <person name="Lanie J.A."/>
            <person name="Ng W.-L."/>
            <person name="Kazmierczak K.M."/>
            <person name="Andrzejewski T.M."/>
            <person name="Davidsen T.M."/>
            <person name="Wayne K.J."/>
            <person name="Tettelin H."/>
            <person name="Glass J.I."/>
            <person name="Rusch D."/>
            <person name="Podicherti R."/>
            <person name="Tsui H.-C.T."/>
            <person name="Winkler M.E."/>
        </authorList>
    </citation>
    <scope>NUCLEOTIDE SEQUENCE</scope>
</reference>
<dbReference type="EMBL" id="UINC01093234">
    <property type="protein sequence ID" value="SVC47500.1"/>
    <property type="molecule type" value="Genomic_DNA"/>
</dbReference>
<evidence type="ECO:0000256" key="1">
    <source>
        <dbReference type="ARBA" id="ARBA00022801"/>
    </source>
</evidence>
<organism evidence="3">
    <name type="scientific">marine metagenome</name>
    <dbReference type="NCBI Taxonomy" id="408172"/>
    <lineage>
        <taxon>unclassified sequences</taxon>
        <taxon>metagenomes</taxon>
        <taxon>ecological metagenomes</taxon>
    </lineage>
</organism>
<name>A0A382MFT8_9ZZZZ</name>
<dbReference type="SUPFAM" id="SSF82171">
    <property type="entry name" value="DPP6 N-terminal domain-like"/>
    <property type="match status" value="1"/>
</dbReference>
<dbReference type="AlphaFoldDB" id="A0A382MFT8"/>
<accession>A0A382MFT8</accession>
<dbReference type="InterPro" id="IPR001375">
    <property type="entry name" value="Peptidase_S9_cat"/>
</dbReference>
<dbReference type="GO" id="GO:0004252">
    <property type="term" value="F:serine-type endopeptidase activity"/>
    <property type="evidence" value="ECO:0007669"/>
    <property type="project" value="TreeGrafter"/>
</dbReference>
<keyword evidence="1" id="KW-0378">Hydrolase</keyword>
<dbReference type="Gene3D" id="3.40.50.1820">
    <property type="entry name" value="alpha/beta hydrolase"/>
    <property type="match status" value="1"/>
</dbReference>
<dbReference type="PANTHER" id="PTHR42776">
    <property type="entry name" value="SERINE PEPTIDASE S9 FAMILY MEMBER"/>
    <property type="match status" value="1"/>
</dbReference>
<dbReference type="Pfam" id="PF00326">
    <property type="entry name" value="Peptidase_S9"/>
    <property type="match status" value="1"/>
</dbReference>
<feature type="non-terminal residue" evidence="3">
    <location>
        <position position="1"/>
    </location>
</feature>